<accession>A0A0F8VDQ4</accession>
<reference evidence="4 5" key="1">
    <citation type="submission" date="2015-02" db="EMBL/GenBank/DDBJ databases">
        <title>Draft Genome Sequences of Two Closely-Related Aflatoxigenic Aspergillus Species Obtained from the Cote d'Ivoire.</title>
        <authorList>
            <person name="Moore G.G."/>
            <person name="Beltz S.B."/>
            <person name="Mack B.M."/>
        </authorList>
    </citation>
    <scope>NUCLEOTIDE SEQUENCE [LARGE SCALE GENOMIC DNA]</scope>
    <source>
        <strain evidence="4 5">SRRC1468</strain>
    </source>
</reference>
<dbReference type="Gene3D" id="1.25.40.20">
    <property type="entry name" value="Ankyrin repeat-containing domain"/>
    <property type="match status" value="1"/>
</dbReference>
<comment type="caution">
    <text evidence="4">The sequence shown here is derived from an EMBL/GenBank/DDBJ whole genome shotgun (WGS) entry which is preliminary data.</text>
</comment>
<feature type="repeat" description="ANK" evidence="3">
    <location>
        <begin position="204"/>
        <end position="229"/>
    </location>
</feature>
<protein>
    <submittedName>
        <fullName evidence="4">Uncharacterized protein</fullName>
    </submittedName>
</protein>
<dbReference type="SMART" id="SM00248">
    <property type="entry name" value="ANK"/>
    <property type="match status" value="4"/>
</dbReference>
<evidence type="ECO:0000313" key="5">
    <source>
        <dbReference type="Proteomes" id="UP000034291"/>
    </source>
</evidence>
<feature type="repeat" description="ANK" evidence="3">
    <location>
        <begin position="171"/>
        <end position="203"/>
    </location>
</feature>
<feature type="repeat" description="ANK" evidence="3">
    <location>
        <begin position="105"/>
        <end position="137"/>
    </location>
</feature>
<dbReference type="AlphaFoldDB" id="A0A0F8VDQ4"/>
<dbReference type="SUPFAM" id="SSF48403">
    <property type="entry name" value="Ankyrin repeat"/>
    <property type="match status" value="1"/>
</dbReference>
<dbReference type="PANTHER" id="PTHR24178:SF41">
    <property type="entry name" value="ANKYRIN-2 ISOFORM X1"/>
    <property type="match status" value="1"/>
</dbReference>
<keyword evidence="2 3" id="KW-0040">ANK repeat</keyword>
<dbReference type="PROSITE" id="PS50088">
    <property type="entry name" value="ANK_REPEAT"/>
    <property type="match status" value="4"/>
</dbReference>
<organism evidence="4 5">
    <name type="scientific">Aspergillus rambellii</name>
    <dbReference type="NCBI Taxonomy" id="308745"/>
    <lineage>
        <taxon>Eukaryota</taxon>
        <taxon>Fungi</taxon>
        <taxon>Dikarya</taxon>
        <taxon>Ascomycota</taxon>
        <taxon>Pezizomycotina</taxon>
        <taxon>Eurotiomycetes</taxon>
        <taxon>Eurotiomycetidae</taxon>
        <taxon>Eurotiales</taxon>
        <taxon>Aspergillaceae</taxon>
        <taxon>Aspergillus</taxon>
        <taxon>Aspergillus subgen. Nidulantes</taxon>
    </lineage>
</organism>
<dbReference type="EMBL" id="JZBS01001834">
    <property type="protein sequence ID" value="KKK21196.1"/>
    <property type="molecule type" value="Genomic_DNA"/>
</dbReference>
<dbReference type="OrthoDB" id="366390at2759"/>
<keyword evidence="1" id="KW-0677">Repeat</keyword>
<feature type="repeat" description="ANK" evidence="3">
    <location>
        <begin position="138"/>
        <end position="170"/>
    </location>
</feature>
<dbReference type="Pfam" id="PF00023">
    <property type="entry name" value="Ank"/>
    <property type="match status" value="1"/>
</dbReference>
<proteinExistence type="predicted"/>
<evidence type="ECO:0000256" key="2">
    <source>
        <dbReference type="ARBA" id="ARBA00023043"/>
    </source>
</evidence>
<keyword evidence="5" id="KW-1185">Reference proteome</keyword>
<dbReference type="InterPro" id="IPR036770">
    <property type="entry name" value="Ankyrin_rpt-contain_sf"/>
</dbReference>
<name>A0A0F8VDQ4_9EURO</name>
<dbReference type="PROSITE" id="PS50297">
    <property type="entry name" value="ANK_REP_REGION"/>
    <property type="match status" value="3"/>
</dbReference>
<evidence type="ECO:0000256" key="3">
    <source>
        <dbReference type="PROSITE-ProRule" id="PRU00023"/>
    </source>
</evidence>
<evidence type="ECO:0000256" key="1">
    <source>
        <dbReference type="ARBA" id="ARBA00022737"/>
    </source>
</evidence>
<gene>
    <name evidence="4" type="ORF">ARAM_004667</name>
</gene>
<dbReference type="Pfam" id="PF12796">
    <property type="entry name" value="Ank_2"/>
    <property type="match status" value="1"/>
</dbReference>
<sequence>MDQFLHSIKDRGFVDVILGFGTSVSLVTVLVDMDAAGWAGLLGIRGMISRDRAPGVRCVAFDNLLRRSAKQNLVSEVYVLRSFGADVGAKYDSLTWWPKLEEGHENMSPLCLAAEAGPSDVVALLLADHANIEARGHTAMTPLIFAARGGNVTTVQVLLHRGADIEAKDDNQRTALSHAAQGGHIEVVELLLNYGADMETLDADGKSPLHYTVPFGHLPVFNLMLRVGAYRQMHMQ</sequence>
<dbReference type="Proteomes" id="UP000034291">
    <property type="component" value="Unassembled WGS sequence"/>
</dbReference>
<evidence type="ECO:0000313" key="4">
    <source>
        <dbReference type="EMBL" id="KKK21196.1"/>
    </source>
</evidence>
<dbReference type="PANTHER" id="PTHR24178">
    <property type="entry name" value="MOLTING PROTEIN MLT-4"/>
    <property type="match status" value="1"/>
</dbReference>
<dbReference type="InterPro" id="IPR002110">
    <property type="entry name" value="Ankyrin_rpt"/>
</dbReference>
<dbReference type="STRING" id="308745.A0A0F8VDQ4"/>